<dbReference type="Pfam" id="PF03454">
    <property type="entry name" value="MoeA_C"/>
    <property type="match status" value="1"/>
</dbReference>
<dbReference type="SMART" id="SM00852">
    <property type="entry name" value="MoCF_biosynth"/>
    <property type="match status" value="1"/>
</dbReference>
<dbReference type="SUPFAM" id="SSF53218">
    <property type="entry name" value="Molybdenum cofactor biosynthesis proteins"/>
    <property type="match status" value="1"/>
</dbReference>
<dbReference type="GO" id="GO:0046872">
    <property type="term" value="F:metal ion binding"/>
    <property type="evidence" value="ECO:0007669"/>
    <property type="project" value="UniProtKB-UniRule"/>
</dbReference>
<dbReference type="PANTHER" id="PTHR10192:SF5">
    <property type="entry name" value="GEPHYRIN"/>
    <property type="match status" value="1"/>
</dbReference>
<dbReference type="SUPFAM" id="SSF63867">
    <property type="entry name" value="MoeA C-terminal domain-like"/>
    <property type="match status" value="1"/>
</dbReference>
<dbReference type="InterPro" id="IPR036688">
    <property type="entry name" value="MoeA_C_domain_IV_sf"/>
</dbReference>
<evidence type="ECO:0000313" key="8">
    <source>
        <dbReference type="EMBL" id="SLM32582.1"/>
    </source>
</evidence>
<keyword evidence="6" id="KW-0460">Magnesium</keyword>
<reference evidence="8 9" key="1">
    <citation type="submission" date="2017-03" db="EMBL/GenBank/DDBJ databases">
        <authorList>
            <person name="Afonso C.L."/>
            <person name="Miller P.J."/>
            <person name="Scott M.A."/>
            <person name="Spackman E."/>
            <person name="Goraichik I."/>
            <person name="Dimitrov K.M."/>
            <person name="Suarez D.L."/>
            <person name="Swayne D.E."/>
        </authorList>
    </citation>
    <scope>NUCLEOTIDE SEQUENCE [LARGE SCALE GENOMIC DNA]</scope>
    <source>
        <strain evidence="8">PRJEB14757</strain>
    </source>
</reference>
<sequence>MTKWLAIGIDQALQITLDTIMPLGNETVQVISSAGRIAGCDLCAEVDSPSIDASLKDGYAVKSVDIENASPDNPVRLSFAGSAAAGDGREQSLKNGEAIRILTGAEIPAGADAVLAEEFVDWPVISEKKIGCPVVREDNCNSSTTALEGSTEEIPSFIYALNCAEPGRNIMPKATDVAKGQVLVSRNQQISSGYAGLLAAAGVNNISVFRQPRVSLIATGDEIVAPGQPLPRGKLYASNMVTLASLCKYYGMQTSLMTAKDSAKAICSAIEKSLGCSDALITSGGAWTGDRDLVATVLSDMGWQQHFHRIRIGPGKAVGFGILEGKPVFILPGGPPSNLMGFLQIALPGLLKLAGYSHPGLQRRSVKLASDLHGRDSGWTQFIFGVLERPKNDVLIQSIFRPLHQKGRLQTMAEANAVAAIPEGKTLIKEGSVIQVQLLP</sequence>
<dbReference type="UniPathway" id="UPA00344"/>
<dbReference type="SUPFAM" id="SSF63882">
    <property type="entry name" value="MoeA N-terminal region -like"/>
    <property type="match status" value="1"/>
</dbReference>
<proteinExistence type="inferred from homology"/>
<keyword evidence="6" id="KW-0479">Metal-binding</keyword>
<keyword evidence="4 6" id="KW-0501">Molybdenum cofactor biosynthesis</keyword>
<dbReference type="Gene3D" id="3.40.980.10">
    <property type="entry name" value="MoaB/Mog-like domain"/>
    <property type="match status" value="1"/>
</dbReference>
<keyword evidence="6" id="KW-0500">Molybdenum</keyword>
<dbReference type="GO" id="GO:0006777">
    <property type="term" value="P:Mo-molybdopterin cofactor biosynthetic process"/>
    <property type="evidence" value="ECO:0007669"/>
    <property type="project" value="UniProtKB-UniRule"/>
</dbReference>
<dbReference type="Pfam" id="PF03453">
    <property type="entry name" value="MoeA_N"/>
    <property type="match status" value="1"/>
</dbReference>
<protein>
    <recommendedName>
        <fullName evidence="6">Molybdopterin molybdenumtransferase</fullName>
        <ecNumber evidence="6">2.10.1.1</ecNumber>
    </recommendedName>
</protein>
<comment type="pathway">
    <text evidence="2 6">Cofactor biosynthesis; molybdopterin biosynthesis.</text>
</comment>
<dbReference type="EMBL" id="FWEV01000321">
    <property type="protein sequence ID" value="SLM32582.1"/>
    <property type="molecule type" value="Genomic_DNA"/>
</dbReference>
<dbReference type="Proteomes" id="UP000191931">
    <property type="component" value="Unassembled WGS sequence"/>
</dbReference>
<name>A0A1W1HJN1_9BACT</name>
<comment type="cofactor">
    <cofactor evidence="6">
        <name>Mg(2+)</name>
        <dbReference type="ChEBI" id="CHEBI:18420"/>
    </cofactor>
</comment>
<keyword evidence="6" id="KW-0808">Transferase</keyword>
<dbReference type="InterPro" id="IPR036425">
    <property type="entry name" value="MoaB/Mog-like_dom_sf"/>
</dbReference>
<evidence type="ECO:0000256" key="4">
    <source>
        <dbReference type="ARBA" id="ARBA00023150"/>
    </source>
</evidence>
<dbReference type="GO" id="GO:0061599">
    <property type="term" value="F:molybdopterin molybdotransferase activity"/>
    <property type="evidence" value="ECO:0007669"/>
    <property type="project" value="UniProtKB-UniRule"/>
</dbReference>
<keyword evidence="9" id="KW-1185">Reference proteome</keyword>
<dbReference type="InterPro" id="IPR005110">
    <property type="entry name" value="MoeA_linker/N"/>
</dbReference>
<dbReference type="Gene3D" id="3.90.105.10">
    <property type="entry name" value="Molybdopterin biosynthesis moea protein, domain 2"/>
    <property type="match status" value="1"/>
</dbReference>
<dbReference type="InterPro" id="IPR005111">
    <property type="entry name" value="MoeA_C_domain_IV"/>
</dbReference>
<evidence type="ECO:0000259" key="7">
    <source>
        <dbReference type="SMART" id="SM00852"/>
    </source>
</evidence>
<dbReference type="RefSeq" id="WP_080802528.1">
    <property type="nucleotide sequence ID" value="NZ_LT828543.1"/>
</dbReference>
<evidence type="ECO:0000256" key="3">
    <source>
        <dbReference type="ARBA" id="ARBA00010763"/>
    </source>
</evidence>
<dbReference type="Pfam" id="PF00994">
    <property type="entry name" value="MoCF_biosynth"/>
    <property type="match status" value="1"/>
</dbReference>
<dbReference type="CDD" id="cd00887">
    <property type="entry name" value="MoeA"/>
    <property type="match status" value="1"/>
</dbReference>
<dbReference type="InterPro" id="IPR038987">
    <property type="entry name" value="MoeA-like"/>
</dbReference>
<dbReference type="AlphaFoldDB" id="A0A1W1HJN1"/>
<dbReference type="InterPro" id="IPR001453">
    <property type="entry name" value="MoaB/Mog_dom"/>
</dbReference>
<evidence type="ECO:0000256" key="6">
    <source>
        <dbReference type="RuleBase" id="RU365090"/>
    </source>
</evidence>
<feature type="domain" description="MoaB/Mog" evidence="7">
    <location>
        <begin position="215"/>
        <end position="352"/>
    </location>
</feature>
<evidence type="ECO:0000256" key="5">
    <source>
        <dbReference type="ARBA" id="ARBA00047317"/>
    </source>
</evidence>
<comment type="similarity">
    <text evidence="3 6">Belongs to the MoeA family.</text>
</comment>
<dbReference type="InterPro" id="IPR036135">
    <property type="entry name" value="MoeA_linker/N_sf"/>
</dbReference>
<evidence type="ECO:0000256" key="1">
    <source>
        <dbReference type="ARBA" id="ARBA00002901"/>
    </source>
</evidence>
<evidence type="ECO:0000313" key="9">
    <source>
        <dbReference type="Proteomes" id="UP000191931"/>
    </source>
</evidence>
<organism evidence="8 9">
    <name type="scientific">Desulfamplus magnetovallimortis</name>
    <dbReference type="NCBI Taxonomy" id="1246637"/>
    <lineage>
        <taxon>Bacteria</taxon>
        <taxon>Pseudomonadati</taxon>
        <taxon>Thermodesulfobacteriota</taxon>
        <taxon>Desulfobacteria</taxon>
        <taxon>Desulfobacterales</taxon>
        <taxon>Desulfobacteraceae</taxon>
        <taxon>Desulfamplus</taxon>
    </lineage>
</organism>
<comment type="function">
    <text evidence="1 6">Catalyzes the insertion of molybdate into adenylated molybdopterin with the concomitant release of AMP.</text>
</comment>
<evidence type="ECO:0000256" key="2">
    <source>
        <dbReference type="ARBA" id="ARBA00005046"/>
    </source>
</evidence>
<dbReference type="Gene3D" id="2.40.340.10">
    <property type="entry name" value="MoeA, C-terminal, domain IV"/>
    <property type="match status" value="1"/>
</dbReference>
<dbReference type="STRING" id="1246637.MTBBW1_760046"/>
<comment type="catalytic activity">
    <reaction evidence="5">
        <text>adenylyl-molybdopterin + molybdate = Mo-molybdopterin + AMP + H(+)</text>
        <dbReference type="Rhea" id="RHEA:35047"/>
        <dbReference type="ChEBI" id="CHEBI:15378"/>
        <dbReference type="ChEBI" id="CHEBI:36264"/>
        <dbReference type="ChEBI" id="CHEBI:62727"/>
        <dbReference type="ChEBI" id="CHEBI:71302"/>
        <dbReference type="ChEBI" id="CHEBI:456215"/>
        <dbReference type="EC" id="2.10.1.1"/>
    </reaction>
</comment>
<dbReference type="GO" id="GO:0005829">
    <property type="term" value="C:cytosol"/>
    <property type="evidence" value="ECO:0007669"/>
    <property type="project" value="TreeGrafter"/>
</dbReference>
<dbReference type="EC" id="2.10.1.1" evidence="6"/>
<dbReference type="PANTHER" id="PTHR10192">
    <property type="entry name" value="MOLYBDOPTERIN BIOSYNTHESIS PROTEIN"/>
    <property type="match status" value="1"/>
</dbReference>
<dbReference type="Gene3D" id="2.170.190.11">
    <property type="entry name" value="Molybdopterin biosynthesis moea protein, domain 3"/>
    <property type="match status" value="1"/>
</dbReference>
<dbReference type="OrthoDB" id="9804758at2"/>
<gene>
    <name evidence="8" type="ORF">MTBBW1_760046</name>
</gene>
<accession>A0A1W1HJN1</accession>